<dbReference type="Gene3D" id="3.90.1150.10">
    <property type="entry name" value="Aspartate Aminotransferase, domain 1"/>
    <property type="match status" value="1"/>
</dbReference>
<dbReference type="Pfam" id="PF00392">
    <property type="entry name" value="GntR"/>
    <property type="match status" value="1"/>
</dbReference>
<protein>
    <submittedName>
        <fullName evidence="7">Putative HTH-type transcriptional regulator YjiR</fullName>
    </submittedName>
</protein>
<dbReference type="SUPFAM" id="SSF53383">
    <property type="entry name" value="PLP-dependent transferases"/>
    <property type="match status" value="1"/>
</dbReference>
<evidence type="ECO:0000313" key="8">
    <source>
        <dbReference type="Proteomes" id="UP000036513"/>
    </source>
</evidence>
<dbReference type="Pfam" id="PF00155">
    <property type="entry name" value="Aminotran_1_2"/>
    <property type="match status" value="1"/>
</dbReference>
<proteinExistence type="inferred from homology"/>
<dbReference type="STRING" id="37916.MCHLDSM_00767"/>
<dbReference type="EMBL" id="JYNL01000008">
    <property type="protein sequence ID" value="KMO82885.1"/>
    <property type="molecule type" value="Genomic_DNA"/>
</dbReference>
<accession>A0A0J6WI01</accession>
<name>A0A0J6WI01_9MYCO</name>
<dbReference type="SMR" id="A0A0J6WI01"/>
<dbReference type="InterPro" id="IPR015424">
    <property type="entry name" value="PyrdxlP-dep_Trfase"/>
</dbReference>
<dbReference type="CDD" id="cd00609">
    <property type="entry name" value="AAT_like"/>
    <property type="match status" value="1"/>
</dbReference>
<dbReference type="GO" id="GO:0030170">
    <property type="term" value="F:pyridoxal phosphate binding"/>
    <property type="evidence" value="ECO:0007669"/>
    <property type="project" value="InterPro"/>
</dbReference>
<dbReference type="SUPFAM" id="SSF46785">
    <property type="entry name" value="Winged helix' DNA-binding domain"/>
    <property type="match status" value="1"/>
</dbReference>
<dbReference type="SMART" id="SM00345">
    <property type="entry name" value="HTH_GNTR"/>
    <property type="match status" value="1"/>
</dbReference>
<evidence type="ECO:0000259" key="6">
    <source>
        <dbReference type="PROSITE" id="PS50949"/>
    </source>
</evidence>
<evidence type="ECO:0000313" key="7">
    <source>
        <dbReference type="EMBL" id="KMO82885.1"/>
    </source>
</evidence>
<gene>
    <name evidence="7" type="primary">yjiR_1</name>
    <name evidence="7" type="ORF">MCHLDSM_00767</name>
</gene>
<keyword evidence="3" id="KW-0805">Transcription regulation</keyword>
<comment type="caution">
    <text evidence="7">The sequence shown here is derived from an EMBL/GenBank/DDBJ whole genome shotgun (WGS) entry which is preliminary data.</text>
</comment>
<dbReference type="GO" id="GO:0003677">
    <property type="term" value="F:DNA binding"/>
    <property type="evidence" value="ECO:0007669"/>
    <property type="project" value="UniProtKB-KW"/>
</dbReference>
<dbReference type="InterPro" id="IPR000524">
    <property type="entry name" value="Tscrpt_reg_HTH_GntR"/>
</dbReference>
<keyword evidence="5" id="KW-0804">Transcription</keyword>
<evidence type="ECO:0000256" key="1">
    <source>
        <dbReference type="ARBA" id="ARBA00005384"/>
    </source>
</evidence>
<dbReference type="InterPro" id="IPR051446">
    <property type="entry name" value="HTH_trans_reg/aminotransferase"/>
</dbReference>
<dbReference type="InterPro" id="IPR036390">
    <property type="entry name" value="WH_DNA-bd_sf"/>
</dbReference>
<evidence type="ECO:0000256" key="5">
    <source>
        <dbReference type="ARBA" id="ARBA00023163"/>
    </source>
</evidence>
<dbReference type="PATRIC" id="fig|37916.4.peg.823"/>
<dbReference type="PANTHER" id="PTHR46577:SF1">
    <property type="entry name" value="HTH-TYPE TRANSCRIPTIONAL REGULATORY PROTEIN GABR"/>
    <property type="match status" value="1"/>
</dbReference>
<evidence type="ECO:0000256" key="2">
    <source>
        <dbReference type="ARBA" id="ARBA00022898"/>
    </source>
</evidence>
<dbReference type="PANTHER" id="PTHR46577">
    <property type="entry name" value="HTH-TYPE TRANSCRIPTIONAL REGULATORY PROTEIN GABR"/>
    <property type="match status" value="1"/>
</dbReference>
<dbReference type="InterPro" id="IPR004839">
    <property type="entry name" value="Aminotransferase_I/II_large"/>
</dbReference>
<dbReference type="PROSITE" id="PS50949">
    <property type="entry name" value="HTH_GNTR"/>
    <property type="match status" value="1"/>
</dbReference>
<organism evidence="7 8">
    <name type="scientific">Mycolicibacterium chlorophenolicum</name>
    <dbReference type="NCBI Taxonomy" id="37916"/>
    <lineage>
        <taxon>Bacteria</taxon>
        <taxon>Bacillati</taxon>
        <taxon>Actinomycetota</taxon>
        <taxon>Actinomycetes</taxon>
        <taxon>Mycobacteriales</taxon>
        <taxon>Mycobacteriaceae</taxon>
        <taxon>Mycolicibacterium</taxon>
    </lineage>
</organism>
<reference evidence="7 8" key="1">
    <citation type="journal article" date="2015" name="Genome Biol. Evol.">
        <title>Characterization of Three Mycobacterium spp. with Potential Use in Bioremediation by Genome Sequencing and Comparative Genomics.</title>
        <authorList>
            <person name="Das S."/>
            <person name="Pettersson B.M."/>
            <person name="Behra P.R."/>
            <person name="Ramesh M."/>
            <person name="Dasgupta S."/>
            <person name="Bhattacharya A."/>
            <person name="Kirsebom L.A."/>
        </authorList>
    </citation>
    <scope>NUCLEOTIDE SEQUENCE [LARGE SCALE GENOMIC DNA]</scope>
    <source>
        <strain evidence="7 8">DSM 43826</strain>
    </source>
</reference>
<comment type="similarity">
    <text evidence="1">In the C-terminal section; belongs to the class-I pyridoxal-phosphate-dependent aminotransferase family.</text>
</comment>
<feature type="domain" description="HTH gntR-type" evidence="6">
    <location>
        <begin position="15"/>
        <end position="83"/>
    </location>
</feature>
<dbReference type="InterPro" id="IPR015421">
    <property type="entry name" value="PyrdxlP-dep_Trfase_major"/>
</dbReference>
<evidence type="ECO:0000256" key="3">
    <source>
        <dbReference type="ARBA" id="ARBA00023015"/>
    </source>
</evidence>
<keyword evidence="8" id="KW-1185">Reference proteome</keyword>
<keyword evidence="2" id="KW-0663">Pyridoxal phosphate</keyword>
<keyword evidence="4" id="KW-0238">DNA-binding</keyword>
<dbReference type="AlphaFoldDB" id="A0A0J6WI01"/>
<dbReference type="InterPro" id="IPR015422">
    <property type="entry name" value="PyrdxlP-dep_Trfase_small"/>
</dbReference>
<dbReference type="Proteomes" id="UP000036513">
    <property type="component" value="Unassembled WGS sequence"/>
</dbReference>
<dbReference type="Gene3D" id="1.10.10.10">
    <property type="entry name" value="Winged helix-like DNA-binding domain superfamily/Winged helix DNA-binding domain"/>
    <property type="match status" value="1"/>
</dbReference>
<dbReference type="InterPro" id="IPR036388">
    <property type="entry name" value="WH-like_DNA-bd_sf"/>
</dbReference>
<dbReference type="CDD" id="cd07377">
    <property type="entry name" value="WHTH_GntR"/>
    <property type="match status" value="1"/>
</dbReference>
<dbReference type="Gene3D" id="3.40.640.10">
    <property type="entry name" value="Type I PLP-dependent aspartate aminotransferase-like (Major domain)"/>
    <property type="match status" value="1"/>
</dbReference>
<dbReference type="GO" id="GO:0003700">
    <property type="term" value="F:DNA-binding transcription factor activity"/>
    <property type="evidence" value="ECO:0007669"/>
    <property type="project" value="InterPro"/>
</dbReference>
<dbReference type="RefSeq" id="WP_201780357.1">
    <property type="nucleotide sequence ID" value="NZ_JYNL01000008.1"/>
</dbReference>
<sequence length="457" mass="49081">MTVKELSCIQSGVPTARYKRIVDAFAVEIRTGRLSAGTQLPTHRDLAAREGIAVVTASRVYAELEAMGLVSREQGRGTFVRDLALPPGHGIDQHALTADAVDLNFNYPALPGQADLLRQALRELAGSGDLEALLRYQPHGGRDRDRAAVATHLLSRGLDVTPDRVAVVNGAQHGLTVTALATLRPGDVVAADAVTYPGFKVLAEALHLELASIPVTLTGPDVDALDRLCRCRPVRAVYAMPTLHNPLGWVMNSKVRRHVIGVARRHGLLLIEDASYAYLVDSPPPPLAATAPDITVYVSGLSKNVATGLRVGFVVAPRERMRAIERAIRATTWNTPALTAAIAARWLEDGTVARLEADKRADATLRQTIARETLQPLEQLAHPASYFTWLPLPDNARADRIAATLATSQISVSTAGPFAITVNPPQAIRLALGSTTLSTLADALTTVRRTIEDDVCR</sequence>
<evidence type="ECO:0000256" key="4">
    <source>
        <dbReference type="ARBA" id="ARBA00023125"/>
    </source>
</evidence>